<evidence type="ECO:0000313" key="1">
    <source>
        <dbReference type="EMBL" id="MBE7367193.1"/>
    </source>
</evidence>
<dbReference type="EMBL" id="JADDIV010000002">
    <property type="protein sequence ID" value="MBE7367193.1"/>
    <property type="molecule type" value="Genomic_DNA"/>
</dbReference>
<dbReference type="RefSeq" id="WP_193675819.1">
    <property type="nucleotide sequence ID" value="NZ_JADDIV010000002.1"/>
</dbReference>
<comment type="caution">
    <text evidence="1">The sequence shown here is derived from an EMBL/GenBank/DDBJ whole genome shotgun (WGS) entry which is preliminary data.</text>
</comment>
<dbReference type="Proteomes" id="UP000806285">
    <property type="component" value="Unassembled WGS sequence"/>
</dbReference>
<evidence type="ECO:0000313" key="2">
    <source>
        <dbReference type="Proteomes" id="UP000806285"/>
    </source>
</evidence>
<evidence type="ECO:0008006" key="3">
    <source>
        <dbReference type="Google" id="ProtNLM"/>
    </source>
</evidence>
<accession>A0ABR9S118</accession>
<keyword evidence="2" id="KW-1185">Reference proteome</keyword>
<protein>
    <recommendedName>
        <fullName evidence="3">Magnesium transporter MgtE intracellular domain-containing protein</fullName>
    </recommendedName>
</protein>
<name>A0ABR9S118_9BURK</name>
<sequence>MSMMAPGAVASRRAALLVHAMPPSDQAWLLGSLPPAQREAVEELLGELREMGIPPDAALLRDVIEAPPTAQPETAEDVLARLDAHQVERLAQLLRDEPPVLAGRVLALRAWPWAGALLAQLPEAAAEAAARHAARPRAPALERALCEALLRRLDSTVPVRGRHGSPKWRALLARLAVRRRAR</sequence>
<proteinExistence type="predicted"/>
<reference evidence="1 2" key="1">
    <citation type="submission" date="2020-10" db="EMBL/GenBank/DDBJ databases">
        <title>Ramlibacter sp. HM2 16S ribosomal RNA gene Genome sequencing and assembly.</title>
        <authorList>
            <person name="Kang M."/>
        </authorList>
    </citation>
    <scope>NUCLEOTIDE SEQUENCE [LARGE SCALE GENOMIC DNA]</scope>
    <source>
        <strain evidence="1 2">HM2</strain>
    </source>
</reference>
<organism evidence="1 2">
    <name type="scientific">Ramlibacter pallidus</name>
    <dbReference type="NCBI Taxonomy" id="2780087"/>
    <lineage>
        <taxon>Bacteria</taxon>
        <taxon>Pseudomonadati</taxon>
        <taxon>Pseudomonadota</taxon>
        <taxon>Betaproteobacteria</taxon>
        <taxon>Burkholderiales</taxon>
        <taxon>Comamonadaceae</taxon>
        <taxon>Ramlibacter</taxon>
    </lineage>
</organism>
<gene>
    <name evidence="1" type="ORF">IM787_06435</name>
</gene>